<dbReference type="GO" id="GO:0019005">
    <property type="term" value="C:SCF ubiquitin ligase complex"/>
    <property type="evidence" value="ECO:0007669"/>
    <property type="project" value="TreeGrafter"/>
</dbReference>
<keyword evidence="4" id="KW-1185">Reference proteome</keyword>
<evidence type="ECO:0000256" key="1">
    <source>
        <dbReference type="SAM" id="MobiDB-lite"/>
    </source>
</evidence>
<accession>A0A1T4SYC2</accession>
<feature type="transmembrane region" description="Helical" evidence="2">
    <location>
        <begin position="48"/>
        <end position="66"/>
    </location>
</feature>
<reference evidence="4" key="1">
    <citation type="submission" date="2017-02" db="EMBL/GenBank/DDBJ databases">
        <authorList>
            <person name="Varghese N."/>
            <person name="Submissions S."/>
        </authorList>
    </citation>
    <scope>NUCLEOTIDE SEQUENCE [LARGE SCALE GENOMIC DNA]</scope>
    <source>
        <strain evidence="4">DSM 22224</strain>
    </source>
</reference>
<dbReference type="AlphaFoldDB" id="A0A1T4SYC2"/>
<dbReference type="STRING" id="634771.SAMN04488128_103790"/>
<dbReference type="Gene3D" id="3.80.10.10">
    <property type="entry name" value="Ribonuclease Inhibitor"/>
    <property type="match status" value="1"/>
</dbReference>
<dbReference type="Proteomes" id="UP000190367">
    <property type="component" value="Unassembled WGS sequence"/>
</dbReference>
<feature type="compositionally biased region" description="Polar residues" evidence="1">
    <location>
        <begin position="1"/>
        <end position="17"/>
    </location>
</feature>
<dbReference type="Pfam" id="PF13516">
    <property type="entry name" value="LRR_6"/>
    <property type="match status" value="1"/>
</dbReference>
<feature type="region of interest" description="Disordered" evidence="1">
    <location>
        <begin position="1"/>
        <end position="26"/>
    </location>
</feature>
<dbReference type="GO" id="GO:0031146">
    <property type="term" value="P:SCF-dependent proteasomal ubiquitin-dependent protein catabolic process"/>
    <property type="evidence" value="ECO:0007669"/>
    <property type="project" value="TreeGrafter"/>
</dbReference>
<organism evidence="3 4">
    <name type="scientific">Chitinophaga eiseniae</name>
    <dbReference type="NCBI Taxonomy" id="634771"/>
    <lineage>
        <taxon>Bacteria</taxon>
        <taxon>Pseudomonadati</taxon>
        <taxon>Bacteroidota</taxon>
        <taxon>Chitinophagia</taxon>
        <taxon>Chitinophagales</taxon>
        <taxon>Chitinophagaceae</taxon>
        <taxon>Chitinophaga</taxon>
    </lineage>
</organism>
<protein>
    <submittedName>
        <fullName evidence="3">Uncharacterized protein</fullName>
    </submittedName>
</protein>
<dbReference type="InterPro" id="IPR001611">
    <property type="entry name" value="Leu-rich_rpt"/>
</dbReference>
<dbReference type="PANTHER" id="PTHR13318:SF95">
    <property type="entry name" value="F-BOX PROTEIN YLR352W"/>
    <property type="match status" value="1"/>
</dbReference>
<evidence type="ECO:0000313" key="3">
    <source>
        <dbReference type="EMBL" id="SKA33205.1"/>
    </source>
</evidence>
<dbReference type="EMBL" id="FUWZ01000003">
    <property type="protein sequence ID" value="SKA33205.1"/>
    <property type="molecule type" value="Genomic_DNA"/>
</dbReference>
<name>A0A1T4SYC2_9BACT</name>
<sequence>MKTFAQSSKVDTISNRPATVKPPTKASTVKDVKDRSFLGKLSEKVPDMASELIVALILAIVGIAWARLRTKARKRHFVTDFPTVKELRSIYEPHFTPNNCIIRNLNGTQLYNASHNGTPSIKEFVDIVLQLKEHNTYFLVAPTGIGKTTYLVNTFLYLHSRRSIFRKRTVLLGKIHHENTKKKLRELSKDKNAANTILLLDALDEYNGIKGGDISQFWDSVNSEWESLRQILSSFRKVIITVREQFIIQGEEYTYGLRNLIVDNREIPIIKLQHFSKDQANIYVNSRYDNHPDKEKIVFVKNRIENYEPELVTVPLILNYLEFLKPEDLRMSATGSEHTVRFLIYHGVVNNWLKREVDDLSKPLKLSDVKTVTDFCQKIAYRIATTNGNDEYTMTQEDFLETERTGVNRFLGGLSERTLLQKVTLPGGLSNPEQIFLSFAHRSFLEYFLIEFGKHILSKDRSEVIDEYRNLPIGRYQYVQQELLSWQWKKIRKDELDLSPFITEVDEFEQHLSYEGYQHLFQYLSPLFFFRDIEKGLENNLEELMTSVDWKWYEFIPVQLTSLVIDTTIFWSENSPQPLVTKLIPFLKHVITVVHLEGLILEDSHFKCFSGIANLMKLWIIDCMPENEYFEKNTRVTKAGLSNFSNSRQSLAILWFSNCGFHSEHLSVFAGCDQLTVLGLGFDNIDDQCLSHFKYSFDGIVQISLSATSITDEALFYLRDSTKITHLGLNATSVKGHGFTYLRRVAATVEYLHLEDIPLSEESYMKVFEISPLKWLSLSDNTCTPGILNTYKNAQKDIEWLDLKAGGFDDSLLTNWVKYSPIIERLNISDNRISGEGLEELVEQRTTLKELVLSGNPLQQDHTKNLLPFERLEKLYLTDCNINNDENLEQLQRRGVEIVW</sequence>
<proteinExistence type="predicted"/>
<keyword evidence="2" id="KW-0472">Membrane</keyword>
<evidence type="ECO:0000313" key="4">
    <source>
        <dbReference type="Proteomes" id="UP000190367"/>
    </source>
</evidence>
<keyword evidence="2" id="KW-1133">Transmembrane helix</keyword>
<dbReference type="PANTHER" id="PTHR13318">
    <property type="entry name" value="PARTNER OF PAIRED, ISOFORM B-RELATED"/>
    <property type="match status" value="1"/>
</dbReference>
<evidence type="ECO:0000256" key="2">
    <source>
        <dbReference type="SAM" id="Phobius"/>
    </source>
</evidence>
<dbReference type="OrthoDB" id="1488560at2"/>
<dbReference type="RefSeq" id="WP_078671117.1">
    <property type="nucleotide sequence ID" value="NZ_FUWZ01000003.1"/>
</dbReference>
<dbReference type="SUPFAM" id="SSF52047">
    <property type="entry name" value="RNI-like"/>
    <property type="match status" value="1"/>
</dbReference>
<keyword evidence="2" id="KW-0812">Transmembrane</keyword>
<dbReference type="InterPro" id="IPR032675">
    <property type="entry name" value="LRR_dom_sf"/>
</dbReference>
<gene>
    <name evidence="3" type="ORF">SAMN04488128_103790</name>
</gene>